<dbReference type="InterPro" id="IPR005151">
    <property type="entry name" value="Tail-specific_protease"/>
</dbReference>
<reference evidence="2 3" key="1">
    <citation type="submission" date="2018-08" db="EMBL/GenBank/DDBJ databases">
        <title>A genome reference for cultivated species of the human gut microbiota.</title>
        <authorList>
            <person name="Zou Y."/>
            <person name="Xue W."/>
            <person name="Luo G."/>
        </authorList>
    </citation>
    <scope>NUCLEOTIDE SEQUENCE [LARGE SCALE GENOMIC DNA]</scope>
    <source>
        <strain evidence="2 3">OM06-2</strain>
    </source>
</reference>
<dbReference type="PANTHER" id="PTHR11261">
    <property type="entry name" value="INTERPHOTORECEPTOR RETINOID-BINDING PROTEIN"/>
    <property type="match status" value="1"/>
</dbReference>
<evidence type="ECO:0000259" key="1">
    <source>
        <dbReference type="SMART" id="SM00245"/>
    </source>
</evidence>
<sequence>MSFKVKEDNIGLLTVGSFQNSDFNRTYFDELYDEILKTDALIIDIRNNSGGNSSHADYLISHFIHLPIPQGTWSSPMYIAAHASWNYPREWYMQTPDPVLPMDEKEIYQKPIILLVNATTFSSAENFCVLFKGAKRGKIIGTPTGGSTGNPIFIDLGFGLGCCICTKHELDTNGNEFIGIGIQPDIVAEEDINTFLNNRDSVIEKALDFLRSK</sequence>
<comment type="caution">
    <text evidence="2">The sequence shown here is derived from an EMBL/GenBank/DDBJ whole genome shotgun (WGS) entry which is preliminary data.</text>
</comment>
<dbReference type="Gene3D" id="3.90.226.10">
    <property type="entry name" value="2-enoyl-CoA Hydratase, Chain A, domain 1"/>
    <property type="match status" value="1"/>
</dbReference>
<evidence type="ECO:0000313" key="2">
    <source>
        <dbReference type="EMBL" id="RGM84491.1"/>
    </source>
</evidence>
<dbReference type="SUPFAM" id="SSF52096">
    <property type="entry name" value="ClpP/crotonase"/>
    <property type="match status" value="1"/>
</dbReference>
<dbReference type="PANTHER" id="PTHR11261:SF3">
    <property type="entry name" value="RETINOL-BINDING PROTEIN 3"/>
    <property type="match status" value="1"/>
</dbReference>
<dbReference type="InterPro" id="IPR029045">
    <property type="entry name" value="ClpP/crotonase-like_dom_sf"/>
</dbReference>
<dbReference type="GO" id="GO:0008236">
    <property type="term" value="F:serine-type peptidase activity"/>
    <property type="evidence" value="ECO:0007669"/>
    <property type="project" value="InterPro"/>
</dbReference>
<dbReference type="Pfam" id="PF03572">
    <property type="entry name" value="Peptidase_S41"/>
    <property type="match status" value="1"/>
</dbReference>
<dbReference type="Proteomes" id="UP000260814">
    <property type="component" value="Unassembled WGS sequence"/>
</dbReference>
<gene>
    <name evidence="2" type="ORF">DXB87_17020</name>
</gene>
<evidence type="ECO:0000313" key="3">
    <source>
        <dbReference type="Proteomes" id="UP000260814"/>
    </source>
</evidence>
<organism evidence="2 3">
    <name type="scientific">Phocaeicola plebeius</name>
    <dbReference type="NCBI Taxonomy" id="310297"/>
    <lineage>
        <taxon>Bacteria</taxon>
        <taxon>Pseudomonadati</taxon>
        <taxon>Bacteroidota</taxon>
        <taxon>Bacteroidia</taxon>
        <taxon>Bacteroidales</taxon>
        <taxon>Bacteroidaceae</taxon>
        <taxon>Phocaeicola</taxon>
    </lineage>
</organism>
<dbReference type="SMART" id="SM00245">
    <property type="entry name" value="TSPc"/>
    <property type="match status" value="1"/>
</dbReference>
<dbReference type="RefSeq" id="WP_117703040.1">
    <property type="nucleotide sequence ID" value="NZ_QSTW01000041.1"/>
</dbReference>
<dbReference type="EMBL" id="QSTW01000041">
    <property type="protein sequence ID" value="RGM84491.1"/>
    <property type="molecule type" value="Genomic_DNA"/>
</dbReference>
<protein>
    <recommendedName>
        <fullName evidence="1">Tail specific protease domain-containing protein</fullName>
    </recommendedName>
</protein>
<name>A0A3E4Z3T9_9BACT</name>
<dbReference type="AlphaFoldDB" id="A0A3E4Z3T9"/>
<dbReference type="GO" id="GO:0006508">
    <property type="term" value="P:proteolysis"/>
    <property type="evidence" value="ECO:0007669"/>
    <property type="project" value="InterPro"/>
</dbReference>
<accession>A0A3E4Z3T9</accession>
<proteinExistence type="predicted"/>
<feature type="domain" description="Tail specific protease" evidence="1">
    <location>
        <begin position="2"/>
        <end position="189"/>
    </location>
</feature>